<sequence length="225" mass="25868">MAESTAEASFPMGPPTGPLAAPVTEPLIVFVARGAPTPTYVELGQLKYYLRPALLELKEWFERKYGKLEEHPYCYCPLIHKSVTALDPDCDSVQSLTDILVYGRTYAREIVFVFSHWDSITSDTSTFANIFKDFTDVKVTIRVFGVLSADHDREFHSFDAHKVSAHYQGLIKLGEQVAIDDALRFVVRLEEVRIVRLEVEQSMRLMVRYTGVPEVEMYRRMMWMF</sequence>
<proteinExistence type="predicted"/>
<protein>
    <submittedName>
        <fullName evidence="1">Uncharacterized protein</fullName>
    </submittedName>
</protein>
<keyword evidence="2" id="KW-1185">Reference proteome</keyword>
<dbReference type="EMBL" id="MDYP01000087">
    <property type="protein sequence ID" value="OQD96780.1"/>
    <property type="molecule type" value="Genomic_DNA"/>
</dbReference>
<organism evidence="1 2">
    <name type="scientific">Penicillium vulpinum</name>
    <dbReference type="NCBI Taxonomy" id="29845"/>
    <lineage>
        <taxon>Eukaryota</taxon>
        <taxon>Fungi</taxon>
        <taxon>Dikarya</taxon>
        <taxon>Ascomycota</taxon>
        <taxon>Pezizomycotina</taxon>
        <taxon>Eurotiomycetes</taxon>
        <taxon>Eurotiomycetidae</taxon>
        <taxon>Eurotiales</taxon>
        <taxon>Aspergillaceae</taxon>
        <taxon>Penicillium</taxon>
    </lineage>
</organism>
<comment type="caution">
    <text evidence="1">The sequence shown here is derived from an EMBL/GenBank/DDBJ whole genome shotgun (WGS) entry which is preliminary data.</text>
</comment>
<evidence type="ECO:0000313" key="2">
    <source>
        <dbReference type="Proteomes" id="UP000191518"/>
    </source>
</evidence>
<gene>
    <name evidence="1" type="ORF">PENVUL_c087G05386</name>
</gene>
<reference evidence="2" key="1">
    <citation type="journal article" date="2017" name="Nat. Microbiol.">
        <title>Global analysis of biosynthetic gene clusters reveals vast potential of secondary metabolite production in Penicillium species.</title>
        <authorList>
            <person name="Nielsen J.C."/>
            <person name="Grijseels S."/>
            <person name="Prigent S."/>
            <person name="Ji B."/>
            <person name="Dainat J."/>
            <person name="Nielsen K.F."/>
            <person name="Frisvad J.C."/>
            <person name="Workman M."/>
            <person name="Nielsen J."/>
        </authorList>
    </citation>
    <scope>NUCLEOTIDE SEQUENCE [LARGE SCALE GENOMIC DNA]</scope>
    <source>
        <strain evidence="2">IBT 29486</strain>
    </source>
</reference>
<dbReference type="AlphaFoldDB" id="A0A1V6R5Q7"/>
<name>A0A1V6R5Q7_9EURO</name>
<accession>A0A1V6R5Q7</accession>
<dbReference type="Proteomes" id="UP000191518">
    <property type="component" value="Unassembled WGS sequence"/>
</dbReference>
<evidence type="ECO:0000313" key="1">
    <source>
        <dbReference type="EMBL" id="OQD96780.1"/>
    </source>
</evidence>
<dbReference type="OrthoDB" id="4352039at2759"/>